<comment type="subcellular location">
    <subcellularLocation>
        <location evidence="1">Membrane</location>
        <topology evidence="1">Multi-pass membrane protein</topology>
    </subcellularLocation>
</comment>
<organism evidence="9 10">
    <name type="scientific">Mytilus galloprovincialis</name>
    <name type="common">Mediterranean mussel</name>
    <dbReference type="NCBI Taxonomy" id="29158"/>
    <lineage>
        <taxon>Eukaryota</taxon>
        <taxon>Metazoa</taxon>
        <taxon>Spiralia</taxon>
        <taxon>Lophotrochozoa</taxon>
        <taxon>Mollusca</taxon>
        <taxon>Bivalvia</taxon>
        <taxon>Autobranchia</taxon>
        <taxon>Pteriomorphia</taxon>
        <taxon>Mytilida</taxon>
        <taxon>Mytiloidea</taxon>
        <taxon>Mytilidae</taxon>
        <taxon>Mytilinae</taxon>
        <taxon>Mytilus</taxon>
    </lineage>
</organism>
<keyword evidence="4" id="KW-1133">Transmembrane helix</keyword>
<name>A0A8B6GJF4_MYTGA</name>
<dbReference type="Pfam" id="PF02214">
    <property type="entry name" value="BTB_2"/>
    <property type="match status" value="1"/>
</dbReference>
<accession>A0A8B6GJF4</accession>
<reference evidence="9" key="1">
    <citation type="submission" date="2018-11" db="EMBL/GenBank/DDBJ databases">
        <authorList>
            <person name="Alioto T."/>
            <person name="Alioto T."/>
        </authorList>
    </citation>
    <scope>NUCLEOTIDE SEQUENCE</scope>
</reference>
<keyword evidence="5" id="KW-0406">Ion transport</keyword>
<keyword evidence="2" id="KW-0813">Transport</keyword>
<dbReference type="InterPro" id="IPR028325">
    <property type="entry name" value="VG_K_chnl"/>
</dbReference>
<keyword evidence="3" id="KW-0812">Transmembrane</keyword>
<dbReference type="EMBL" id="UYJE01008563">
    <property type="protein sequence ID" value="VDI64875.1"/>
    <property type="molecule type" value="Genomic_DNA"/>
</dbReference>
<sequence>MDGKAIKLNVSGTCFELSQTSMTKLLETKSEATETFLNLKKDNNTEVFFERHPSIFPSILGYLQGREMHFPSSVCVGEFLEELKFWGIDTKYISKCCLSKVITFTDEQKTLQIMEKDQNDKDDKRSELLKKVEGKQSWERIQARGWLVLEEPSTSVLAKDYKEAIETVNIQET</sequence>
<evidence type="ECO:0000313" key="9">
    <source>
        <dbReference type="EMBL" id="VDI64875.1"/>
    </source>
</evidence>
<protein>
    <recommendedName>
        <fullName evidence="8">Potassium channel tetramerisation-type BTB domain-containing protein</fullName>
    </recommendedName>
</protein>
<dbReference type="SUPFAM" id="SSF54695">
    <property type="entry name" value="POZ domain"/>
    <property type="match status" value="1"/>
</dbReference>
<dbReference type="OrthoDB" id="6078275at2759"/>
<dbReference type="GO" id="GO:0005249">
    <property type="term" value="F:voltage-gated potassium channel activity"/>
    <property type="evidence" value="ECO:0007669"/>
    <property type="project" value="InterPro"/>
</dbReference>
<evidence type="ECO:0000256" key="7">
    <source>
        <dbReference type="ARBA" id="ARBA00023303"/>
    </source>
</evidence>
<dbReference type="CDD" id="cd18317">
    <property type="entry name" value="BTB_POZ_Kv"/>
    <property type="match status" value="1"/>
</dbReference>
<evidence type="ECO:0000256" key="5">
    <source>
        <dbReference type="ARBA" id="ARBA00023065"/>
    </source>
</evidence>
<dbReference type="GO" id="GO:0001508">
    <property type="term" value="P:action potential"/>
    <property type="evidence" value="ECO:0007669"/>
    <property type="project" value="TreeGrafter"/>
</dbReference>
<gene>
    <name evidence="9" type="ORF">MGAL_10B059303</name>
</gene>
<dbReference type="GO" id="GO:0051260">
    <property type="term" value="P:protein homooligomerization"/>
    <property type="evidence" value="ECO:0007669"/>
    <property type="project" value="InterPro"/>
</dbReference>
<evidence type="ECO:0000313" key="10">
    <source>
        <dbReference type="Proteomes" id="UP000596742"/>
    </source>
</evidence>
<dbReference type="PRINTS" id="PR01498">
    <property type="entry name" value="SHAWCHANNEL"/>
</dbReference>
<feature type="domain" description="Potassium channel tetramerisation-type BTB" evidence="8">
    <location>
        <begin position="6"/>
        <end position="96"/>
    </location>
</feature>
<keyword evidence="7" id="KW-0407">Ion channel</keyword>
<evidence type="ECO:0000256" key="2">
    <source>
        <dbReference type="ARBA" id="ARBA00022448"/>
    </source>
</evidence>
<comment type="caution">
    <text evidence="9">The sequence shown here is derived from an EMBL/GenBank/DDBJ whole genome shotgun (WGS) entry which is preliminary data.</text>
</comment>
<dbReference type="PANTHER" id="PTHR11537">
    <property type="entry name" value="VOLTAGE-GATED POTASSIUM CHANNEL"/>
    <property type="match status" value="1"/>
</dbReference>
<dbReference type="PANTHER" id="PTHR11537:SF254">
    <property type="entry name" value="POTASSIUM VOLTAGE-GATED CHANNEL PROTEIN SHAB"/>
    <property type="match status" value="1"/>
</dbReference>
<evidence type="ECO:0000256" key="1">
    <source>
        <dbReference type="ARBA" id="ARBA00004141"/>
    </source>
</evidence>
<dbReference type="InterPro" id="IPR011333">
    <property type="entry name" value="SKP1/BTB/POZ_sf"/>
</dbReference>
<evidence type="ECO:0000256" key="4">
    <source>
        <dbReference type="ARBA" id="ARBA00022989"/>
    </source>
</evidence>
<keyword evidence="6" id="KW-0472">Membrane</keyword>
<evidence type="ECO:0000256" key="6">
    <source>
        <dbReference type="ARBA" id="ARBA00023136"/>
    </source>
</evidence>
<evidence type="ECO:0000256" key="3">
    <source>
        <dbReference type="ARBA" id="ARBA00022692"/>
    </source>
</evidence>
<dbReference type="AlphaFoldDB" id="A0A8B6GJF4"/>
<dbReference type="Gene3D" id="3.30.710.10">
    <property type="entry name" value="Potassium Channel Kv1.1, Chain A"/>
    <property type="match status" value="1"/>
</dbReference>
<dbReference type="GO" id="GO:0008076">
    <property type="term" value="C:voltage-gated potassium channel complex"/>
    <property type="evidence" value="ECO:0007669"/>
    <property type="project" value="InterPro"/>
</dbReference>
<dbReference type="Proteomes" id="UP000596742">
    <property type="component" value="Unassembled WGS sequence"/>
</dbReference>
<evidence type="ECO:0000259" key="8">
    <source>
        <dbReference type="Pfam" id="PF02214"/>
    </source>
</evidence>
<keyword evidence="10" id="KW-1185">Reference proteome</keyword>
<dbReference type="InterPro" id="IPR003131">
    <property type="entry name" value="T1-type_BTB"/>
</dbReference>
<dbReference type="InterPro" id="IPR003974">
    <property type="entry name" value="K_chnl_volt-dep_Kv3"/>
</dbReference>
<proteinExistence type="predicted"/>